<dbReference type="InterPro" id="IPR041073">
    <property type="entry name" value="MobL"/>
</dbReference>
<dbReference type="EMBL" id="JAEQMG010000040">
    <property type="protein sequence ID" value="MBK6087711.1"/>
    <property type="molecule type" value="Genomic_DNA"/>
</dbReference>
<organism evidence="2 3">
    <name type="scientific">Ruminococcus difficilis</name>
    <dbReference type="NCBI Taxonomy" id="2763069"/>
    <lineage>
        <taxon>Bacteria</taxon>
        <taxon>Bacillati</taxon>
        <taxon>Bacillota</taxon>
        <taxon>Clostridia</taxon>
        <taxon>Eubacteriales</taxon>
        <taxon>Oscillospiraceae</taxon>
        <taxon>Ruminococcus</taxon>
    </lineage>
</organism>
<dbReference type="RefSeq" id="WP_201427008.1">
    <property type="nucleotide sequence ID" value="NZ_JAEQMG010000040.1"/>
</dbReference>
<accession>A0A934WPD6</accession>
<proteinExistence type="predicted"/>
<protein>
    <recommendedName>
        <fullName evidence="4">Serine/threonine protein phosphatase</fullName>
    </recommendedName>
</protein>
<name>A0A934WPD6_9FIRM</name>
<feature type="region of interest" description="Disordered" evidence="1">
    <location>
        <begin position="409"/>
        <end position="441"/>
    </location>
</feature>
<keyword evidence="3" id="KW-1185">Reference proteome</keyword>
<feature type="compositionally biased region" description="Basic and acidic residues" evidence="1">
    <location>
        <begin position="409"/>
        <end position="421"/>
    </location>
</feature>
<feature type="compositionally biased region" description="Acidic residues" evidence="1">
    <location>
        <begin position="489"/>
        <end position="499"/>
    </location>
</feature>
<reference evidence="2" key="1">
    <citation type="submission" date="2021-01" db="EMBL/GenBank/DDBJ databases">
        <title>Genome public.</title>
        <authorList>
            <person name="Liu C."/>
            <person name="Sun Q."/>
        </authorList>
    </citation>
    <scope>NUCLEOTIDE SEQUENCE</scope>
    <source>
        <strain evidence="2">M6</strain>
    </source>
</reference>
<dbReference type="Pfam" id="PF18555">
    <property type="entry name" value="MobL"/>
    <property type="match status" value="1"/>
</dbReference>
<dbReference type="InterPro" id="IPR048102">
    <property type="entry name" value="MobP3"/>
</dbReference>
<dbReference type="NCBIfam" id="NF041499">
    <property type="entry name" value="MobP3"/>
    <property type="match status" value="1"/>
</dbReference>
<evidence type="ECO:0000256" key="1">
    <source>
        <dbReference type="SAM" id="MobiDB-lite"/>
    </source>
</evidence>
<evidence type="ECO:0008006" key="4">
    <source>
        <dbReference type="Google" id="ProtNLM"/>
    </source>
</evidence>
<dbReference type="AlphaFoldDB" id="A0A934WPD6"/>
<evidence type="ECO:0000313" key="2">
    <source>
        <dbReference type="EMBL" id="MBK6087711.1"/>
    </source>
</evidence>
<comment type="caution">
    <text evidence="2">The sequence shown here is derived from an EMBL/GenBank/DDBJ whole genome shotgun (WGS) entry which is preliminary data.</text>
</comment>
<feature type="region of interest" description="Disordered" evidence="1">
    <location>
        <begin position="486"/>
        <end position="506"/>
    </location>
</feature>
<gene>
    <name evidence="2" type="ORF">JKK62_03425</name>
</gene>
<dbReference type="Proteomes" id="UP000633365">
    <property type="component" value="Unassembled WGS sequence"/>
</dbReference>
<evidence type="ECO:0000313" key="3">
    <source>
        <dbReference type="Proteomes" id="UP000633365"/>
    </source>
</evidence>
<sequence length="506" mass="58774">MPKLIIKTNYYKNPKSYHIDKYVRYIATRDGVEKQRGKKDNNPYTKAQQELMDKCIFTFTDVAEMPELRAFLDEPTRYRASEFIDAVLDAHADDLADVPELLKYIANRPGVEKIGSHGLFSQTDEPINLEEAVKTVENRKGNVWNHIISLKAEDAARLHYDNADAWKHLIRRNINELAQIHHMEPSDIQWYAAFHEKDHHPHIHMLVFSESGEGYLSKKGMEKMRSVLTNDIFRGEMFRMFTNQTEIRNRLKSEVNDLLEETMRSESPFQMYYLALLGRLRKELDGCKGKKVYGYLPKKVKRFVDYAIAQFANDTSIKELYQKWCEVNRQKLSMYHDSLQEDDVPLEDNGAFRSLKNAVIKAALAIDYTQLPTENYSNIGGLISQLAKQIAHGCVKKLDALNRKTVRREKKEQEKINEKKLAHGLKSGGASEKEEEEPTENFSLEPLLDTVDVILLNKKPTKLRRVHVPSEEKIQEDYEAYLREKYGDDYDEDLDEEEGQGWGQSM</sequence>